<proteinExistence type="predicted"/>
<evidence type="ECO:0000256" key="1">
    <source>
        <dbReference type="SAM" id="MobiDB-lite"/>
    </source>
</evidence>
<organism evidence="2">
    <name type="scientific">Nothobranchius kadleci</name>
    <name type="common">African annual killifish</name>
    <dbReference type="NCBI Taxonomy" id="1051664"/>
    <lineage>
        <taxon>Eukaryota</taxon>
        <taxon>Metazoa</taxon>
        <taxon>Chordata</taxon>
        <taxon>Craniata</taxon>
        <taxon>Vertebrata</taxon>
        <taxon>Euteleostomi</taxon>
        <taxon>Actinopterygii</taxon>
        <taxon>Neopterygii</taxon>
        <taxon>Teleostei</taxon>
        <taxon>Neoteleostei</taxon>
        <taxon>Acanthomorphata</taxon>
        <taxon>Ovalentaria</taxon>
        <taxon>Atherinomorphae</taxon>
        <taxon>Cyprinodontiformes</taxon>
        <taxon>Nothobranchiidae</taxon>
        <taxon>Nothobranchius</taxon>
    </lineage>
</organism>
<gene>
    <name evidence="2" type="primary">Nfu_g_1_020637</name>
</gene>
<name>A0A1A8C8C0_NOTKA</name>
<reference evidence="2" key="1">
    <citation type="submission" date="2016-05" db="EMBL/GenBank/DDBJ databases">
        <authorList>
            <person name="Lavstsen T."/>
            <person name="Jespersen J.S."/>
        </authorList>
    </citation>
    <scope>NUCLEOTIDE SEQUENCE</scope>
    <source>
        <tissue evidence="2">Brain</tissue>
    </source>
</reference>
<dbReference type="AlphaFoldDB" id="A0A1A8C8C0"/>
<dbReference type="EMBL" id="HADZ01011100">
    <property type="protein sequence ID" value="SBP75041.1"/>
    <property type="molecule type" value="Transcribed_RNA"/>
</dbReference>
<evidence type="ECO:0000313" key="2">
    <source>
        <dbReference type="EMBL" id="SBP75041.1"/>
    </source>
</evidence>
<protein>
    <submittedName>
        <fullName evidence="2">Uncharacterized protein</fullName>
    </submittedName>
</protein>
<feature type="region of interest" description="Disordered" evidence="1">
    <location>
        <begin position="1"/>
        <end position="26"/>
    </location>
</feature>
<reference evidence="2" key="2">
    <citation type="submission" date="2016-06" db="EMBL/GenBank/DDBJ databases">
        <title>The genome of a short-lived fish provides insights into sex chromosome evolution and the genetic control of aging.</title>
        <authorList>
            <person name="Reichwald K."/>
            <person name="Felder M."/>
            <person name="Petzold A."/>
            <person name="Koch P."/>
            <person name="Groth M."/>
            <person name="Platzer M."/>
        </authorList>
    </citation>
    <scope>NUCLEOTIDE SEQUENCE</scope>
    <source>
        <tissue evidence="2">Brain</tissue>
    </source>
</reference>
<feature type="compositionally biased region" description="Polar residues" evidence="1">
    <location>
        <begin position="1"/>
        <end position="14"/>
    </location>
</feature>
<accession>A0A1A8C8C0</accession>
<feature type="non-terminal residue" evidence="2">
    <location>
        <position position="1"/>
    </location>
</feature>
<feature type="compositionally biased region" description="Low complexity" evidence="1">
    <location>
        <begin position="15"/>
        <end position="26"/>
    </location>
</feature>
<sequence>ARSPVISQATSTTGPTPNQQLTSSPSQSLCCCPSYLSSSHCLSSYEPFYLVLQAK</sequence>